<keyword evidence="2" id="KW-1003">Cell membrane</keyword>
<evidence type="ECO:0000259" key="13">
    <source>
        <dbReference type="PROSITE" id="PS50894"/>
    </source>
</evidence>
<dbReference type="InterPro" id="IPR036641">
    <property type="entry name" value="HPT_dom_sf"/>
</dbReference>
<evidence type="ECO:0000259" key="12">
    <source>
        <dbReference type="PROSITE" id="PS50110"/>
    </source>
</evidence>
<proteinExistence type="predicted"/>
<evidence type="ECO:0000256" key="6">
    <source>
        <dbReference type="ARBA" id="ARBA00022840"/>
    </source>
</evidence>
<keyword evidence="8" id="KW-0902">Two-component regulatory system</keyword>
<dbReference type="GO" id="GO:0004672">
    <property type="term" value="F:protein kinase activity"/>
    <property type="evidence" value="ECO:0007669"/>
    <property type="project" value="UniProtKB-ARBA"/>
</dbReference>
<evidence type="ECO:0000256" key="5">
    <source>
        <dbReference type="ARBA" id="ARBA00022741"/>
    </source>
</evidence>
<sequence length="170" mass="18884">MSCTPVIAVTAHAMAGQKEKLLGAGMSDYLAKPIEEERLHNLLLRYKPGSGISSRVVTPEVNEIVVNPNATLDWQLALRQAAGKTDLARDMLQMLLDFLPEVRNKVEEQLVGENPEGLVDLIHKLHGSCGYSGVPRMKNLCQLIEQQLRSGTKEEDLEPELLELLDEMAR</sequence>
<gene>
    <name evidence="14" type="ORF">EIMP300_29640</name>
</gene>
<evidence type="ECO:0000256" key="10">
    <source>
        <dbReference type="PROSITE-ProRule" id="PRU00110"/>
    </source>
</evidence>
<comment type="caution">
    <text evidence="11">Lacks conserved residue(s) required for the propagation of feature annotation.</text>
</comment>
<dbReference type="Gene3D" id="1.20.120.160">
    <property type="entry name" value="HPT domain"/>
    <property type="match status" value="1"/>
</dbReference>
<evidence type="ECO:0000313" key="14">
    <source>
        <dbReference type="EMBL" id="BBU81564.1"/>
    </source>
</evidence>
<evidence type="ECO:0000313" key="15">
    <source>
        <dbReference type="Proteomes" id="UP000467488"/>
    </source>
</evidence>
<dbReference type="SUPFAM" id="SSF52172">
    <property type="entry name" value="CheY-like"/>
    <property type="match status" value="1"/>
</dbReference>
<feature type="modified residue" description="Phosphohistidine" evidence="10">
    <location>
        <position position="123"/>
    </location>
</feature>
<evidence type="ECO:0000256" key="2">
    <source>
        <dbReference type="ARBA" id="ARBA00022475"/>
    </source>
</evidence>
<evidence type="ECO:0000256" key="8">
    <source>
        <dbReference type="ARBA" id="ARBA00023012"/>
    </source>
</evidence>
<dbReference type="PANTHER" id="PTHR45339">
    <property type="entry name" value="HYBRID SIGNAL TRANSDUCTION HISTIDINE KINASE J"/>
    <property type="match status" value="1"/>
</dbReference>
<dbReference type="PROSITE" id="PS50110">
    <property type="entry name" value="RESPONSE_REGULATORY"/>
    <property type="match status" value="1"/>
</dbReference>
<dbReference type="GO" id="GO:0000160">
    <property type="term" value="P:phosphorelay signal transduction system"/>
    <property type="evidence" value="ECO:0007669"/>
    <property type="project" value="UniProtKB-KW"/>
</dbReference>
<dbReference type="SMART" id="SM00073">
    <property type="entry name" value="HPT"/>
    <property type="match status" value="1"/>
</dbReference>
<dbReference type="SUPFAM" id="SSF47226">
    <property type="entry name" value="Histidine-containing phosphotransfer domain, HPT domain"/>
    <property type="match status" value="1"/>
</dbReference>
<dbReference type="Gene3D" id="3.40.50.2300">
    <property type="match status" value="1"/>
</dbReference>
<evidence type="ECO:0000256" key="7">
    <source>
        <dbReference type="ARBA" id="ARBA00022989"/>
    </source>
</evidence>
<dbReference type="InterPro" id="IPR008207">
    <property type="entry name" value="Sig_transdc_His_kin_Hpt_dom"/>
</dbReference>
<dbReference type="CDD" id="cd00088">
    <property type="entry name" value="HPT"/>
    <property type="match status" value="1"/>
</dbReference>
<dbReference type="EMBL" id="AP022360">
    <property type="protein sequence ID" value="BBU81564.1"/>
    <property type="molecule type" value="Genomic_DNA"/>
</dbReference>
<organism evidence="14 15">
    <name type="scientific">Escherichia coli</name>
    <dbReference type="NCBI Taxonomy" id="562"/>
    <lineage>
        <taxon>Bacteria</taxon>
        <taxon>Pseudomonadati</taxon>
        <taxon>Pseudomonadota</taxon>
        <taxon>Gammaproteobacteria</taxon>
        <taxon>Enterobacterales</taxon>
        <taxon>Enterobacteriaceae</taxon>
        <taxon>Escherichia</taxon>
    </lineage>
</organism>
<feature type="domain" description="Response regulatory" evidence="12">
    <location>
        <begin position="1"/>
        <end position="47"/>
    </location>
</feature>
<dbReference type="AlphaFoldDB" id="A0A8S0FMH2"/>
<dbReference type="GO" id="GO:0005524">
    <property type="term" value="F:ATP binding"/>
    <property type="evidence" value="ECO:0007669"/>
    <property type="project" value="UniProtKB-KW"/>
</dbReference>
<comment type="subcellular location">
    <subcellularLocation>
        <location evidence="1">Cell membrane</location>
        <topology evidence="1">Multi-pass membrane protein</topology>
    </subcellularLocation>
</comment>
<reference evidence="14 15" key="1">
    <citation type="submission" date="2020-01" db="EMBL/GenBank/DDBJ databases">
        <title>Dynamics of blaIMP-6 dissemination in carbapenem resistant Enterobacteriacea isolated from regional surveillance in Osaka, Japan.</title>
        <authorList>
            <person name="Abe R."/>
            <person name="Akeda Y."/>
            <person name="Sugawara Y."/>
            <person name="Yamamoto N."/>
            <person name="Tomono K."/>
            <person name="Takeuchi D."/>
            <person name="Kawahara R."/>
            <person name="Hamada S."/>
        </authorList>
    </citation>
    <scope>NUCLEOTIDE SEQUENCE [LARGE SCALE GENOMIC DNA]</scope>
    <source>
        <strain evidence="14 15">E300</strain>
    </source>
</reference>
<keyword evidence="7" id="KW-1133">Transmembrane helix</keyword>
<dbReference type="PANTHER" id="PTHR45339:SF1">
    <property type="entry name" value="HYBRID SIGNAL TRANSDUCTION HISTIDINE KINASE J"/>
    <property type="match status" value="1"/>
</dbReference>
<evidence type="ECO:0008006" key="16">
    <source>
        <dbReference type="Google" id="ProtNLM"/>
    </source>
</evidence>
<name>A0A8S0FMH2_ECOLX</name>
<dbReference type="Pfam" id="PF01627">
    <property type="entry name" value="Hpt"/>
    <property type="match status" value="1"/>
</dbReference>
<dbReference type="Proteomes" id="UP000467488">
    <property type="component" value="Chromosome"/>
</dbReference>
<dbReference type="PROSITE" id="PS50894">
    <property type="entry name" value="HPT"/>
    <property type="match status" value="1"/>
</dbReference>
<keyword evidence="6" id="KW-0067">ATP-binding</keyword>
<keyword evidence="4" id="KW-0812">Transmembrane</keyword>
<dbReference type="InterPro" id="IPR001789">
    <property type="entry name" value="Sig_transdc_resp-reg_receiver"/>
</dbReference>
<accession>A0A8S0FMH2</accession>
<protein>
    <recommendedName>
        <fullName evidence="16">Histidine kinase</fullName>
    </recommendedName>
</protein>
<dbReference type="GO" id="GO:0005886">
    <property type="term" value="C:plasma membrane"/>
    <property type="evidence" value="ECO:0007669"/>
    <property type="project" value="UniProtKB-SubCell"/>
</dbReference>
<evidence type="ECO:0000256" key="9">
    <source>
        <dbReference type="ARBA" id="ARBA00023136"/>
    </source>
</evidence>
<keyword evidence="3 10" id="KW-0597">Phosphoprotein</keyword>
<dbReference type="InterPro" id="IPR011006">
    <property type="entry name" value="CheY-like_superfamily"/>
</dbReference>
<keyword evidence="5" id="KW-0547">Nucleotide-binding</keyword>
<evidence type="ECO:0000256" key="11">
    <source>
        <dbReference type="PROSITE-ProRule" id="PRU00169"/>
    </source>
</evidence>
<evidence type="ECO:0000256" key="1">
    <source>
        <dbReference type="ARBA" id="ARBA00004651"/>
    </source>
</evidence>
<evidence type="ECO:0000256" key="3">
    <source>
        <dbReference type="ARBA" id="ARBA00022553"/>
    </source>
</evidence>
<evidence type="ECO:0000256" key="4">
    <source>
        <dbReference type="ARBA" id="ARBA00022692"/>
    </source>
</evidence>
<keyword evidence="9" id="KW-0472">Membrane</keyword>
<feature type="domain" description="HPt" evidence="13">
    <location>
        <begin position="84"/>
        <end position="170"/>
    </location>
</feature>